<dbReference type="EMBL" id="HACG01017968">
    <property type="protein sequence ID" value="CEK64833.1"/>
    <property type="molecule type" value="Transcribed_RNA"/>
</dbReference>
<evidence type="ECO:0000313" key="2">
    <source>
        <dbReference type="EMBL" id="CEK64833.1"/>
    </source>
</evidence>
<evidence type="ECO:0000256" key="1">
    <source>
        <dbReference type="SAM" id="Phobius"/>
    </source>
</evidence>
<feature type="transmembrane region" description="Helical" evidence="1">
    <location>
        <begin position="15"/>
        <end position="34"/>
    </location>
</feature>
<reference evidence="2" key="1">
    <citation type="submission" date="2014-12" db="EMBL/GenBank/DDBJ databases">
        <title>Insight into the proteome of Arion vulgaris.</title>
        <authorList>
            <person name="Aradska J."/>
            <person name="Bulat T."/>
            <person name="Smidak R."/>
            <person name="Sarate P."/>
            <person name="Gangsoo J."/>
            <person name="Sialana F."/>
            <person name="Bilban M."/>
            <person name="Lubec G."/>
        </authorList>
    </citation>
    <scope>NUCLEOTIDE SEQUENCE</scope>
    <source>
        <tissue evidence="2">Skin</tissue>
    </source>
</reference>
<keyword evidence="1" id="KW-1133">Transmembrane helix</keyword>
<protein>
    <submittedName>
        <fullName evidence="2">Uncharacterized protein</fullName>
    </submittedName>
</protein>
<keyword evidence="1" id="KW-0812">Transmembrane</keyword>
<gene>
    <name evidence="2" type="primary">ORF53079</name>
</gene>
<proteinExistence type="predicted"/>
<organism evidence="2">
    <name type="scientific">Arion vulgaris</name>
    <dbReference type="NCBI Taxonomy" id="1028688"/>
    <lineage>
        <taxon>Eukaryota</taxon>
        <taxon>Metazoa</taxon>
        <taxon>Spiralia</taxon>
        <taxon>Lophotrochozoa</taxon>
        <taxon>Mollusca</taxon>
        <taxon>Gastropoda</taxon>
        <taxon>Heterobranchia</taxon>
        <taxon>Euthyneura</taxon>
        <taxon>Panpulmonata</taxon>
        <taxon>Eupulmonata</taxon>
        <taxon>Stylommatophora</taxon>
        <taxon>Helicina</taxon>
        <taxon>Arionoidea</taxon>
        <taxon>Arionidae</taxon>
        <taxon>Arion</taxon>
    </lineage>
</organism>
<keyword evidence="1" id="KW-0472">Membrane</keyword>
<dbReference type="AlphaFoldDB" id="A0A0B6Z8H2"/>
<name>A0A0B6Z8H2_9EUPU</name>
<accession>A0A0B6Z8H2</accession>
<sequence length="81" mass="9163">MKLHRKKKHTGCKNLPIYTPMVIILSTGIAPFFYTGQGTTDWLSQIVKLITLVTTCRGNVGVQGLTWSKYLIVHTVRSWNT</sequence>